<dbReference type="STRING" id="660517.SAMN04487946_1148"/>
<reference evidence="2" key="1">
    <citation type="submission" date="2016-10" db="EMBL/GenBank/DDBJ databases">
        <authorList>
            <person name="Varghese N."/>
            <person name="Submissions S."/>
        </authorList>
    </citation>
    <scope>NUCLEOTIDE SEQUENCE [LARGE SCALE GENOMIC DNA]</scope>
    <source>
        <strain evidence="2">CGMCC 1.10118</strain>
    </source>
</reference>
<accession>A0A1H3JJA8</accession>
<name>A0A1H3JJA8_9EURY</name>
<evidence type="ECO:0000313" key="1">
    <source>
        <dbReference type="EMBL" id="SDY40012.1"/>
    </source>
</evidence>
<protein>
    <submittedName>
        <fullName evidence="1">Uncharacterized protein</fullName>
    </submittedName>
</protein>
<dbReference type="EMBL" id="FNPB01000014">
    <property type="protein sequence ID" value="SDY40012.1"/>
    <property type="molecule type" value="Genomic_DNA"/>
</dbReference>
<keyword evidence="2" id="KW-1185">Reference proteome</keyword>
<proteinExistence type="predicted"/>
<gene>
    <name evidence="1" type="ORF">SAMN04487946_1148</name>
</gene>
<dbReference type="Proteomes" id="UP000199170">
    <property type="component" value="Unassembled WGS sequence"/>
</dbReference>
<evidence type="ECO:0000313" key="2">
    <source>
        <dbReference type="Proteomes" id="UP000199170"/>
    </source>
</evidence>
<dbReference type="AlphaFoldDB" id="A0A1H3JJA8"/>
<organism evidence="1 2">
    <name type="scientific">Halobellus clavatus</name>
    <dbReference type="NCBI Taxonomy" id="660517"/>
    <lineage>
        <taxon>Archaea</taxon>
        <taxon>Methanobacteriati</taxon>
        <taxon>Methanobacteriota</taxon>
        <taxon>Stenosarchaea group</taxon>
        <taxon>Halobacteria</taxon>
        <taxon>Halobacteriales</taxon>
        <taxon>Haloferacaceae</taxon>
        <taxon>Halobellus</taxon>
    </lineage>
</organism>
<sequence length="40" mass="4465">MKRGQIANSQSVDKGDSQIDLSRQTLYYTGNPFTQDTVSN</sequence>